<evidence type="ECO:0000313" key="2">
    <source>
        <dbReference type="EMBL" id="KPI38412.1"/>
    </source>
</evidence>
<dbReference type="PANTHER" id="PTHR35340">
    <property type="entry name" value="PQQ ENZYME REPEAT PROTEIN-RELATED"/>
    <property type="match status" value="1"/>
</dbReference>
<organism evidence="2 3">
    <name type="scientific">Cyphellophora attinorum</name>
    <dbReference type="NCBI Taxonomy" id="1664694"/>
    <lineage>
        <taxon>Eukaryota</taxon>
        <taxon>Fungi</taxon>
        <taxon>Dikarya</taxon>
        <taxon>Ascomycota</taxon>
        <taxon>Pezizomycotina</taxon>
        <taxon>Eurotiomycetes</taxon>
        <taxon>Chaetothyriomycetidae</taxon>
        <taxon>Chaetothyriales</taxon>
        <taxon>Cyphellophoraceae</taxon>
        <taxon>Cyphellophora</taxon>
    </lineage>
</organism>
<keyword evidence="3" id="KW-1185">Reference proteome</keyword>
<evidence type="ECO:0000256" key="1">
    <source>
        <dbReference type="SAM" id="Phobius"/>
    </source>
</evidence>
<evidence type="ECO:0000313" key="3">
    <source>
        <dbReference type="Proteomes" id="UP000038010"/>
    </source>
</evidence>
<dbReference type="InterPro" id="IPR053143">
    <property type="entry name" value="Arylsulfate_ST"/>
</dbReference>
<protein>
    <recommendedName>
        <fullName evidence="4">ASST-domain-containing protein</fullName>
    </recommendedName>
</protein>
<keyword evidence="1" id="KW-1133">Transmembrane helix</keyword>
<dbReference type="EMBL" id="LFJN01000019">
    <property type="protein sequence ID" value="KPI38412.1"/>
    <property type="molecule type" value="Genomic_DNA"/>
</dbReference>
<dbReference type="OrthoDB" id="5427350at2759"/>
<dbReference type="GeneID" id="28732971"/>
<comment type="caution">
    <text evidence="2">The sequence shown here is derived from an EMBL/GenBank/DDBJ whole genome shotgun (WGS) entry which is preliminary data.</text>
</comment>
<dbReference type="RefSeq" id="XP_017998375.1">
    <property type="nucleotide sequence ID" value="XM_018141091.1"/>
</dbReference>
<dbReference type="Pfam" id="PF14269">
    <property type="entry name" value="Arylsulfotran_2"/>
    <property type="match status" value="1"/>
</dbReference>
<dbReference type="Proteomes" id="UP000038010">
    <property type="component" value="Unassembled WGS sequence"/>
</dbReference>
<keyword evidence="1" id="KW-0472">Membrane</keyword>
<dbReference type="PANTHER" id="PTHR35340:SF5">
    <property type="entry name" value="ASST-DOMAIN-CONTAINING PROTEIN"/>
    <property type="match status" value="1"/>
</dbReference>
<feature type="transmembrane region" description="Helical" evidence="1">
    <location>
        <begin position="552"/>
        <end position="576"/>
    </location>
</feature>
<dbReference type="AlphaFoldDB" id="A0A0N1NZ95"/>
<dbReference type="STRING" id="1664694.A0A0N1NZ95"/>
<dbReference type="SUPFAM" id="SSF63829">
    <property type="entry name" value="Calcium-dependent phosphotriesterase"/>
    <property type="match status" value="1"/>
</dbReference>
<dbReference type="VEuPathDB" id="FungiDB:AB675_12184"/>
<accession>A0A0N1NZ95</accession>
<gene>
    <name evidence="2" type="ORF">AB675_12184</name>
</gene>
<dbReference type="InterPro" id="IPR039535">
    <property type="entry name" value="ASST-like"/>
</dbReference>
<feature type="transmembrane region" description="Helical" evidence="1">
    <location>
        <begin position="12"/>
        <end position="42"/>
    </location>
</feature>
<feature type="non-terminal residue" evidence="2">
    <location>
        <position position="586"/>
    </location>
</feature>
<proteinExistence type="predicted"/>
<evidence type="ECO:0008006" key="4">
    <source>
        <dbReference type="Google" id="ProtNLM"/>
    </source>
</evidence>
<reference evidence="2 3" key="1">
    <citation type="submission" date="2015-06" db="EMBL/GenBank/DDBJ databases">
        <title>Draft genome of the ant-associated black yeast Phialophora attae CBS 131958.</title>
        <authorList>
            <person name="Moreno L.F."/>
            <person name="Stielow B.J."/>
            <person name="de Hoog S."/>
            <person name="Vicente V.A."/>
            <person name="Weiss V.A."/>
            <person name="de Vries M."/>
            <person name="Cruz L.M."/>
            <person name="Souza E.M."/>
        </authorList>
    </citation>
    <scope>NUCLEOTIDE SEQUENCE [LARGE SCALE GENOMIC DNA]</scope>
    <source>
        <strain evidence="2 3">CBS 131958</strain>
    </source>
</reference>
<keyword evidence="1" id="KW-0812">Transmembrane</keyword>
<sequence length="586" mass="65552">MNLPSRSTLSRASTITLVTFLALGSVIWAFSNILGPILVWLVPTWRPTFYDLGIYGPYAVTKYISTNIEAPALSIPFWNDVCDDGRHILFTPKGSYVAQSGPTIMTPRGELIWMSSEYRNAMNLNIQTYKGDRYLTFWTGDKAATSGQGVYLMLDSSYTLQHTIQPHGATLHADLHEFQITSADTALLTIYDQTTITDGSMTFLNRPVTTGYLTESAFQEINITTGDLLFEWRASEHFSLNDSYYWAPLDGLRPSRPLDWFHINSLKKDSDGNYLVSSRHLHMVCCVSGKNGKVLWTLGGKKNDFRDLSDGRATNFQWQHDARWVDEASGTLTIYDNGDAGPVQTHSGHSRGIMLQLDVKAKTVKLLHEYVSMAATSSASQGSVQVLPDQHGEVGKGDVFVGWGHSAMFSEFTNDGALLCEWHFGPSWLDFPDFVASYRALKMEPWVGRPRTKPLAKVARGSRNLYVSWNGATEVKTWSLQATRYYGGQSGRGDEGEYEEIDVMQKQGFEDIFVLPHDFADYASIRVVALDVEGQLLAFSDTVRETEAGNGWLFGGSLLFTVVLILGFVLGSWIFYVKVVRKEELR</sequence>
<name>A0A0N1NZ95_9EURO</name>